<evidence type="ECO:0000259" key="1">
    <source>
        <dbReference type="Pfam" id="PF17765"/>
    </source>
</evidence>
<reference evidence="2" key="1">
    <citation type="journal article" date="2021" name="PeerJ">
        <title>Extensive microbial diversity within the chicken gut microbiome revealed by metagenomics and culture.</title>
        <authorList>
            <person name="Gilroy R."/>
            <person name="Ravi A."/>
            <person name="Getino M."/>
            <person name="Pursley I."/>
            <person name="Horton D.L."/>
            <person name="Alikhan N.F."/>
            <person name="Baker D."/>
            <person name="Gharbi K."/>
            <person name="Hall N."/>
            <person name="Watson M."/>
            <person name="Adriaenssens E.M."/>
            <person name="Foster-Nyarko E."/>
            <person name="Jarju S."/>
            <person name="Secka A."/>
            <person name="Antonio M."/>
            <person name="Oren A."/>
            <person name="Chaudhuri R.R."/>
            <person name="La Ragione R."/>
            <person name="Hildebrand F."/>
            <person name="Pallen M.J."/>
        </authorList>
    </citation>
    <scope>NUCLEOTIDE SEQUENCE</scope>
    <source>
        <strain evidence="2">ChiGjej1B1-18357</strain>
    </source>
</reference>
<accession>A0A921F6Q5</accession>
<sequence length="55" mass="6108">MTRMYEEVCVNTCPCSLGDHHIAVRSSGVKEFHHRDVGDLTLDSDMLIAASDTDQ</sequence>
<name>A0A921F6Q5_9ACTN</name>
<protein>
    <recommendedName>
        <fullName evidence="1">MmyB-like transcription regulator ligand binding domain-containing protein</fullName>
    </recommendedName>
</protein>
<proteinExistence type="predicted"/>
<feature type="domain" description="MmyB-like transcription regulator ligand binding" evidence="1">
    <location>
        <begin position="18"/>
        <end position="55"/>
    </location>
</feature>
<dbReference type="Proteomes" id="UP000776650">
    <property type="component" value="Unassembled WGS sequence"/>
</dbReference>
<dbReference type="AlphaFoldDB" id="A0A921F6Q5"/>
<dbReference type="EMBL" id="DYXM01000279">
    <property type="protein sequence ID" value="HJE92227.1"/>
    <property type="molecule type" value="Genomic_DNA"/>
</dbReference>
<reference evidence="2" key="2">
    <citation type="submission" date="2021-09" db="EMBL/GenBank/DDBJ databases">
        <authorList>
            <person name="Gilroy R."/>
        </authorList>
    </citation>
    <scope>NUCLEOTIDE SEQUENCE</scope>
    <source>
        <strain evidence="2">ChiGjej1B1-18357</strain>
    </source>
</reference>
<evidence type="ECO:0000313" key="3">
    <source>
        <dbReference type="Proteomes" id="UP000776650"/>
    </source>
</evidence>
<dbReference type="RefSeq" id="WP_303915895.1">
    <property type="nucleotide sequence ID" value="NZ_DYXM01000279.1"/>
</dbReference>
<comment type="caution">
    <text evidence="2">The sequence shown here is derived from an EMBL/GenBank/DDBJ whole genome shotgun (WGS) entry which is preliminary data.</text>
</comment>
<evidence type="ECO:0000313" key="2">
    <source>
        <dbReference type="EMBL" id="HJE92227.1"/>
    </source>
</evidence>
<dbReference type="InterPro" id="IPR041413">
    <property type="entry name" value="MLTR_LBD"/>
</dbReference>
<organism evidence="2 3">
    <name type="scientific">Dietzia timorensis</name>
    <dbReference type="NCBI Taxonomy" id="499555"/>
    <lineage>
        <taxon>Bacteria</taxon>
        <taxon>Bacillati</taxon>
        <taxon>Actinomycetota</taxon>
        <taxon>Actinomycetes</taxon>
        <taxon>Mycobacteriales</taxon>
        <taxon>Dietziaceae</taxon>
        <taxon>Dietzia</taxon>
    </lineage>
</organism>
<dbReference type="Pfam" id="PF17765">
    <property type="entry name" value="MLTR_LBD"/>
    <property type="match status" value="1"/>
</dbReference>
<gene>
    <name evidence="2" type="ORF">K8V11_14600</name>
</gene>